<dbReference type="InterPro" id="IPR051291">
    <property type="entry name" value="CIMAP"/>
</dbReference>
<accession>A0A0L7QNX1</accession>
<keyword evidence="2" id="KW-1185">Reference proteome</keyword>
<name>A0A0L7QNX1_9HYME</name>
<sequence>MPPKQNSPSKTKTDKKIGSLTCGIRGPGPKYLLKTLVGYKEHCTSKYRNPAYTFGKRFADGQPCLGPGPKYLLPNCLRRGGFSLGLAGKTFDTSCTPGPKYLLPSPRAPAFTIKSRTKHRNLCFTPGPYNVKLPIPGPAFYMQVLIILRIHVGQRLAGLKCAGTPGPRLYNDAPVKLRPPMYSLADRPDEKIHCRSPGPKYDPKPMKPHPVYSFGIKHSECAPPYIVECDDQC</sequence>
<evidence type="ECO:0000313" key="1">
    <source>
        <dbReference type="EMBL" id="KOC60323.1"/>
    </source>
</evidence>
<dbReference type="EMBL" id="KQ414843">
    <property type="protein sequence ID" value="KOC60323.1"/>
    <property type="molecule type" value="Genomic_DNA"/>
</dbReference>
<dbReference type="PANTHER" id="PTHR21580:SF28">
    <property type="entry name" value="BOREALIN N-TERMINAL DOMAIN-CONTAINING PROTEIN-RELATED"/>
    <property type="match status" value="1"/>
</dbReference>
<protein>
    <submittedName>
        <fullName evidence="1">Outer dense fiber protein 3</fullName>
    </submittedName>
</protein>
<gene>
    <name evidence="1" type="ORF">WH47_08695</name>
</gene>
<dbReference type="PANTHER" id="PTHR21580">
    <property type="entry name" value="SHIPPO-1-RELATED"/>
    <property type="match status" value="1"/>
</dbReference>
<evidence type="ECO:0000313" key="2">
    <source>
        <dbReference type="Proteomes" id="UP000053825"/>
    </source>
</evidence>
<organism evidence="1 2">
    <name type="scientific">Habropoda laboriosa</name>
    <dbReference type="NCBI Taxonomy" id="597456"/>
    <lineage>
        <taxon>Eukaryota</taxon>
        <taxon>Metazoa</taxon>
        <taxon>Ecdysozoa</taxon>
        <taxon>Arthropoda</taxon>
        <taxon>Hexapoda</taxon>
        <taxon>Insecta</taxon>
        <taxon>Pterygota</taxon>
        <taxon>Neoptera</taxon>
        <taxon>Endopterygota</taxon>
        <taxon>Hymenoptera</taxon>
        <taxon>Apocrita</taxon>
        <taxon>Aculeata</taxon>
        <taxon>Apoidea</taxon>
        <taxon>Anthophila</taxon>
        <taxon>Apidae</taxon>
        <taxon>Habropoda</taxon>
    </lineage>
</organism>
<dbReference type="OrthoDB" id="429991at2759"/>
<reference evidence="1 2" key="1">
    <citation type="submission" date="2015-07" db="EMBL/GenBank/DDBJ databases">
        <title>The genome of Habropoda laboriosa.</title>
        <authorList>
            <person name="Pan H."/>
            <person name="Kapheim K."/>
        </authorList>
    </citation>
    <scope>NUCLEOTIDE SEQUENCE [LARGE SCALE GENOMIC DNA]</scope>
    <source>
        <strain evidence="1">0110345459</strain>
    </source>
</reference>
<dbReference type="Proteomes" id="UP000053825">
    <property type="component" value="Unassembled WGS sequence"/>
</dbReference>
<dbReference type="AlphaFoldDB" id="A0A0L7QNX1"/>
<proteinExistence type="predicted"/>